<feature type="region of interest" description="Disordered" evidence="1">
    <location>
        <begin position="76"/>
        <end position="107"/>
    </location>
</feature>
<feature type="region of interest" description="Disordered" evidence="1">
    <location>
        <begin position="170"/>
        <end position="200"/>
    </location>
</feature>
<dbReference type="EMBL" id="GISG01289160">
    <property type="protein sequence ID" value="MBA4681036.1"/>
    <property type="molecule type" value="Transcribed_RNA"/>
</dbReference>
<dbReference type="AlphaFoldDB" id="A0A7C9B275"/>
<name>A0A7C9B275_OPUST</name>
<evidence type="ECO:0000313" key="2">
    <source>
        <dbReference type="EMBL" id="MBA4681036.1"/>
    </source>
</evidence>
<accession>A0A7C9B275</accession>
<reference evidence="2" key="1">
    <citation type="journal article" date="2013" name="J. Plant Res.">
        <title>Effect of fungi and light on seed germination of three Opuntia species from semiarid lands of central Mexico.</title>
        <authorList>
            <person name="Delgado-Sanchez P."/>
            <person name="Jimenez-Bremont J.F."/>
            <person name="Guerrero-Gonzalez Mde L."/>
            <person name="Flores J."/>
        </authorList>
    </citation>
    <scope>NUCLEOTIDE SEQUENCE</scope>
    <source>
        <tissue evidence="2">Cladode</tissue>
    </source>
</reference>
<sequence length="387" mass="42648">MMDWYFGHDVGDLVVPKDREYFDRLPSPDSWSQWGSGGFGNLGWPNNFIAEKIVNPEDERPYQRTLFGRCNNEMSQPDRECSFGSSTLGASYEDPPQRNSAPCGRPDYQVDDLMESDAMDDIFMSSLLEDDFPAAAHNHSSLGMPPQPQCVVMPADSDSTNMMIEFQSISSDTDGAGNSNGRVSVSNLHYGDSSGQSNGSSVKALETMDMLPSAPTRCGEEDSSIEESVLLGLEAVLSQLSNSTRLCFRDSLYRLAKRSKQQLSAEADVEDLLFDRSAMLETGNEQIRSTRTGIAESETNTIDRAVANLMFNKVHVNIQDHLPPVPAKFEHEGITHATAYNYSSNEPDSFVVSKSMKLQADSEVPVFRQEDPNSPSSLPGCSAEDLF</sequence>
<reference evidence="2" key="2">
    <citation type="submission" date="2020-07" db="EMBL/GenBank/DDBJ databases">
        <authorList>
            <person name="Vera ALvarez R."/>
            <person name="Arias-Moreno D.M."/>
            <person name="Jimenez-Jacinto V."/>
            <person name="Jimenez-Bremont J.F."/>
            <person name="Swaminathan K."/>
            <person name="Moose S.P."/>
            <person name="Guerrero-Gonzalez M.L."/>
            <person name="Marino-Ramirez L."/>
            <person name="Landsman D."/>
            <person name="Rodriguez-Kessler M."/>
            <person name="Delgado-Sanchez P."/>
        </authorList>
    </citation>
    <scope>NUCLEOTIDE SEQUENCE</scope>
    <source>
        <tissue evidence="2">Cladode</tissue>
    </source>
</reference>
<evidence type="ECO:0000256" key="1">
    <source>
        <dbReference type="SAM" id="MobiDB-lite"/>
    </source>
</evidence>
<dbReference type="GO" id="GO:0007623">
    <property type="term" value="P:circadian rhythm"/>
    <property type="evidence" value="ECO:0007669"/>
    <property type="project" value="InterPro"/>
</dbReference>
<dbReference type="GO" id="GO:0006355">
    <property type="term" value="P:regulation of DNA-templated transcription"/>
    <property type="evidence" value="ECO:0007669"/>
    <property type="project" value="InterPro"/>
</dbReference>
<protein>
    <submittedName>
        <fullName evidence="2">Uncharacterized protein</fullName>
    </submittedName>
</protein>
<dbReference type="PANTHER" id="PTHR33334">
    <property type="entry name" value="PROTEIN LNK1"/>
    <property type="match status" value="1"/>
</dbReference>
<feature type="region of interest" description="Disordered" evidence="1">
    <location>
        <begin position="365"/>
        <end position="387"/>
    </location>
</feature>
<organism evidence="2">
    <name type="scientific">Opuntia streptacantha</name>
    <name type="common">Prickly pear cactus</name>
    <name type="synonym">Opuntia cardona</name>
    <dbReference type="NCBI Taxonomy" id="393608"/>
    <lineage>
        <taxon>Eukaryota</taxon>
        <taxon>Viridiplantae</taxon>
        <taxon>Streptophyta</taxon>
        <taxon>Embryophyta</taxon>
        <taxon>Tracheophyta</taxon>
        <taxon>Spermatophyta</taxon>
        <taxon>Magnoliopsida</taxon>
        <taxon>eudicotyledons</taxon>
        <taxon>Gunneridae</taxon>
        <taxon>Pentapetalae</taxon>
        <taxon>Caryophyllales</taxon>
        <taxon>Cactineae</taxon>
        <taxon>Cactaceae</taxon>
        <taxon>Opuntioideae</taxon>
        <taxon>Opuntia</taxon>
    </lineage>
</organism>
<dbReference type="PANTHER" id="PTHR33334:SF10">
    <property type="entry name" value="PROTEIN LNK4"/>
    <property type="match status" value="1"/>
</dbReference>
<proteinExistence type="predicted"/>
<dbReference type="InterPro" id="IPR039928">
    <property type="entry name" value="LNK"/>
</dbReference>